<accession>A0A0F9JE52</accession>
<dbReference type="EMBL" id="LAZR01011654">
    <property type="protein sequence ID" value="KKM60571.1"/>
    <property type="molecule type" value="Genomic_DNA"/>
</dbReference>
<protein>
    <submittedName>
        <fullName evidence="1">Uncharacterized protein</fullName>
    </submittedName>
</protein>
<gene>
    <name evidence="1" type="ORF">LCGC14_1540570</name>
</gene>
<organism evidence="1">
    <name type="scientific">marine sediment metagenome</name>
    <dbReference type="NCBI Taxonomy" id="412755"/>
    <lineage>
        <taxon>unclassified sequences</taxon>
        <taxon>metagenomes</taxon>
        <taxon>ecological metagenomes</taxon>
    </lineage>
</organism>
<sequence length="64" mass="7135">MPDVEVQAEGRSLYLFHLLTSRAREWVQENVPGETTFWAGSLVVEPRYAGDLAIGMLDDGLEVV</sequence>
<proteinExistence type="predicted"/>
<reference evidence="1" key="1">
    <citation type="journal article" date="2015" name="Nature">
        <title>Complex archaea that bridge the gap between prokaryotes and eukaryotes.</title>
        <authorList>
            <person name="Spang A."/>
            <person name="Saw J.H."/>
            <person name="Jorgensen S.L."/>
            <person name="Zaremba-Niedzwiedzka K."/>
            <person name="Martijn J."/>
            <person name="Lind A.E."/>
            <person name="van Eijk R."/>
            <person name="Schleper C."/>
            <person name="Guy L."/>
            <person name="Ettema T.J."/>
        </authorList>
    </citation>
    <scope>NUCLEOTIDE SEQUENCE</scope>
</reference>
<evidence type="ECO:0000313" key="1">
    <source>
        <dbReference type="EMBL" id="KKM60571.1"/>
    </source>
</evidence>
<comment type="caution">
    <text evidence="1">The sequence shown here is derived from an EMBL/GenBank/DDBJ whole genome shotgun (WGS) entry which is preliminary data.</text>
</comment>
<dbReference type="AlphaFoldDB" id="A0A0F9JE52"/>
<name>A0A0F9JE52_9ZZZZ</name>